<evidence type="ECO:0000313" key="2">
    <source>
        <dbReference type="Proteomes" id="UP000499080"/>
    </source>
</evidence>
<accession>A0A4Y2DZT5</accession>
<sequence>MESNDVLAKSVFASRSRADRVVQTSRYQAVGREFYPRLCSYSVLAIICNEFAVQVRPMVTSKLPLTCCKLVSHLHSCRVKFAASLQICSASLLQICCKLKWLSGKGLPAGVARKFVESCQLRCRPRHLTAVQNDKFRPVTAFVLLENGTHFLKAIKRPLRREQS</sequence>
<dbReference type="Proteomes" id="UP000499080">
    <property type="component" value="Unassembled WGS sequence"/>
</dbReference>
<evidence type="ECO:0000313" key="1">
    <source>
        <dbReference type="EMBL" id="GBM21154.1"/>
    </source>
</evidence>
<dbReference type="AlphaFoldDB" id="A0A4Y2DZT5"/>
<comment type="caution">
    <text evidence="1">The sequence shown here is derived from an EMBL/GenBank/DDBJ whole genome shotgun (WGS) entry which is preliminary data.</text>
</comment>
<protein>
    <submittedName>
        <fullName evidence="1">Uncharacterized protein</fullName>
    </submittedName>
</protein>
<reference evidence="1 2" key="1">
    <citation type="journal article" date="2019" name="Sci. Rep.">
        <title>Orb-weaving spider Araneus ventricosus genome elucidates the spidroin gene catalogue.</title>
        <authorList>
            <person name="Kono N."/>
            <person name="Nakamura H."/>
            <person name="Ohtoshi R."/>
            <person name="Moran D.A.P."/>
            <person name="Shinohara A."/>
            <person name="Yoshida Y."/>
            <person name="Fujiwara M."/>
            <person name="Mori M."/>
            <person name="Tomita M."/>
            <person name="Arakawa K."/>
        </authorList>
    </citation>
    <scope>NUCLEOTIDE SEQUENCE [LARGE SCALE GENOMIC DNA]</scope>
</reference>
<proteinExistence type="predicted"/>
<gene>
    <name evidence="1" type="ORF">AVEN_5466_1</name>
</gene>
<name>A0A4Y2DZT5_ARAVE</name>
<keyword evidence="2" id="KW-1185">Reference proteome</keyword>
<organism evidence="1 2">
    <name type="scientific">Araneus ventricosus</name>
    <name type="common">Orbweaver spider</name>
    <name type="synonym">Epeira ventricosa</name>
    <dbReference type="NCBI Taxonomy" id="182803"/>
    <lineage>
        <taxon>Eukaryota</taxon>
        <taxon>Metazoa</taxon>
        <taxon>Ecdysozoa</taxon>
        <taxon>Arthropoda</taxon>
        <taxon>Chelicerata</taxon>
        <taxon>Arachnida</taxon>
        <taxon>Araneae</taxon>
        <taxon>Araneomorphae</taxon>
        <taxon>Entelegynae</taxon>
        <taxon>Araneoidea</taxon>
        <taxon>Araneidae</taxon>
        <taxon>Araneus</taxon>
    </lineage>
</organism>
<dbReference type="EMBL" id="BGPR01000454">
    <property type="protein sequence ID" value="GBM21154.1"/>
    <property type="molecule type" value="Genomic_DNA"/>
</dbReference>